<dbReference type="Proteomes" id="UP000051401">
    <property type="component" value="Unassembled WGS sequence"/>
</dbReference>
<name>A0A0T5PBU4_9RHOB</name>
<protein>
    <recommendedName>
        <fullName evidence="1">Flagellar protein FlgJ N-terminal domain-containing protein</fullName>
    </recommendedName>
</protein>
<accession>A0A0T5PBU4</accession>
<proteinExistence type="predicted"/>
<evidence type="ECO:0000259" key="1">
    <source>
        <dbReference type="Pfam" id="PF10135"/>
    </source>
</evidence>
<dbReference type="InterPro" id="IPR019301">
    <property type="entry name" value="Flagellar_prot_FlgJ_N"/>
</dbReference>
<sequence>MTLTGQSDHTTLRTRQEDVAQEFEAVLLSKFVDEMMKTVSVGTFGNKQQAEIWRSFLSDAVADQIAQSGGLGLEPQIKDAIGAYRQVMQAK</sequence>
<dbReference type="Pfam" id="PF10135">
    <property type="entry name" value="Rod-binding"/>
    <property type="match status" value="1"/>
</dbReference>
<reference evidence="2 3" key="1">
    <citation type="submission" date="2015-04" db="EMBL/GenBank/DDBJ databases">
        <title>The draft genome sequence of Roseovarius indicus B108T.</title>
        <authorList>
            <person name="Li G."/>
            <person name="Lai Q."/>
            <person name="Shao Z."/>
            <person name="Yan P."/>
        </authorList>
    </citation>
    <scope>NUCLEOTIDE SEQUENCE [LARGE SCALE GENOMIC DNA]</scope>
    <source>
        <strain evidence="2 3">B108</strain>
    </source>
</reference>
<organism evidence="2 3">
    <name type="scientific">Roseovarius indicus</name>
    <dbReference type="NCBI Taxonomy" id="540747"/>
    <lineage>
        <taxon>Bacteria</taxon>
        <taxon>Pseudomonadati</taxon>
        <taxon>Pseudomonadota</taxon>
        <taxon>Alphaproteobacteria</taxon>
        <taxon>Rhodobacterales</taxon>
        <taxon>Roseobacteraceae</taxon>
        <taxon>Roseovarius</taxon>
    </lineage>
</organism>
<feature type="domain" description="Flagellar protein FlgJ N-terminal" evidence="1">
    <location>
        <begin position="35"/>
        <end position="77"/>
    </location>
</feature>
<evidence type="ECO:0000313" key="3">
    <source>
        <dbReference type="Proteomes" id="UP000051401"/>
    </source>
</evidence>
<evidence type="ECO:0000313" key="2">
    <source>
        <dbReference type="EMBL" id="KRS18731.1"/>
    </source>
</evidence>
<comment type="caution">
    <text evidence="2">The sequence shown here is derived from an EMBL/GenBank/DDBJ whole genome shotgun (WGS) entry which is preliminary data.</text>
</comment>
<dbReference type="PATRIC" id="fig|540747.5.peg.3818"/>
<dbReference type="AlphaFoldDB" id="A0A0T5PBU4"/>
<gene>
    <name evidence="2" type="ORF">XM52_07280</name>
</gene>
<keyword evidence="3" id="KW-1185">Reference proteome</keyword>
<dbReference type="EMBL" id="LAXI01000003">
    <property type="protein sequence ID" value="KRS18731.1"/>
    <property type="molecule type" value="Genomic_DNA"/>
</dbReference>
<dbReference type="STRING" id="540747.SAMN04488031_104159"/>